<evidence type="ECO:0000313" key="7">
    <source>
        <dbReference type="EMBL" id="RSH89368.1"/>
    </source>
</evidence>
<keyword evidence="8" id="KW-1185">Reference proteome</keyword>
<protein>
    <recommendedName>
        <fullName evidence="6">Aminotransferase class I/classII large domain-containing protein</fullName>
    </recommendedName>
</protein>
<dbReference type="SUPFAM" id="SSF53383">
    <property type="entry name" value="PLP-dependent transferases"/>
    <property type="match status" value="1"/>
</dbReference>
<dbReference type="Gene3D" id="3.40.640.10">
    <property type="entry name" value="Type I PLP-dependent aspartate aminotransferase-like (Major domain)"/>
    <property type="match status" value="1"/>
</dbReference>
<keyword evidence="5" id="KW-0663">Pyridoxal phosphate</keyword>
<dbReference type="InterPro" id="IPR004839">
    <property type="entry name" value="Aminotransferase_I/II_large"/>
</dbReference>
<dbReference type="Proteomes" id="UP000279259">
    <property type="component" value="Unassembled WGS sequence"/>
</dbReference>
<evidence type="ECO:0000259" key="6">
    <source>
        <dbReference type="Pfam" id="PF00155"/>
    </source>
</evidence>
<dbReference type="InterPro" id="IPR015421">
    <property type="entry name" value="PyrdxlP-dep_Trfase_major"/>
</dbReference>
<comment type="caution">
    <text evidence="7">The sequence shown here is derived from an EMBL/GenBank/DDBJ whole genome shotgun (WGS) entry which is preliminary data.</text>
</comment>
<dbReference type="AlphaFoldDB" id="A0A427YE48"/>
<sequence>MDAVKNVASDALGLAKDAPKEIKRGAEEAHSEAHQILRQYVGNQRAPEDEPIPGIKHPGATGVIYCTDRAQANGFSQTDPEWANLGQGAPEVSRLAIPHQLEMLTLRVSPHPPSHVVRVSDDQVGDLPGGPPRPKVIDLTQWGEDINEYSPTVGVKELREAVAHLYNTEYRQGKESQYTYENVCIVPGGRAGMARVAAGDVYTGYQIPEYTTYSEVLSVFKRLVPIPTALDAKASSRIILPRHDFANNSADVVDLSRTSTSSTLIRRVEHRPMHRQAPDSPLTQLQLKKEISNLSLSVVVASNPRNPTGQCIAGEDLSDLVHLSRDKTTIILDEFYSWYQYPDDDKDLGYSLSGASYVEDVNEDPVVIINGLTKGFRLPGWRVCWVVGPKSAISAISQSGSFLDGGASHPLQMAAIPLLEPSRVQQDKVRPHLPYHSEIRDYLPLRRAAPFQISLQKAFRTKRDHVLSRLEKMGLPVTVAPTATFYIWLDLSPLEAPLNNGLVFFEELLKASGNCYRFHSDSGIGQRAG</sequence>
<accession>A0A427YE48</accession>
<dbReference type="EMBL" id="RSCD01000014">
    <property type="protein sequence ID" value="RSH89368.1"/>
    <property type="molecule type" value="Genomic_DNA"/>
</dbReference>
<dbReference type="OrthoDB" id="2108at2759"/>
<dbReference type="GO" id="GO:0008483">
    <property type="term" value="F:transaminase activity"/>
    <property type="evidence" value="ECO:0007669"/>
    <property type="project" value="UniProtKB-KW"/>
</dbReference>
<dbReference type="InterPro" id="IPR015424">
    <property type="entry name" value="PyrdxlP-dep_Trfase"/>
</dbReference>
<evidence type="ECO:0000256" key="2">
    <source>
        <dbReference type="ARBA" id="ARBA00007441"/>
    </source>
</evidence>
<dbReference type="CDD" id="cd00609">
    <property type="entry name" value="AAT_like"/>
    <property type="match status" value="1"/>
</dbReference>
<keyword evidence="3" id="KW-0032">Aminotransferase</keyword>
<comment type="cofactor">
    <cofactor evidence="1">
        <name>pyridoxal 5'-phosphate</name>
        <dbReference type="ChEBI" id="CHEBI:597326"/>
    </cofactor>
</comment>
<dbReference type="GO" id="GO:0030170">
    <property type="term" value="F:pyridoxal phosphate binding"/>
    <property type="evidence" value="ECO:0007669"/>
    <property type="project" value="InterPro"/>
</dbReference>
<dbReference type="InterPro" id="IPR015422">
    <property type="entry name" value="PyrdxlP-dep_Trfase_small"/>
</dbReference>
<dbReference type="GO" id="GO:0006520">
    <property type="term" value="P:amino acid metabolic process"/>
    <property type="evidence" value="ECO:0007669"/>
    <property type="project" value="InterPro"/>
</dbReference>
<dbReference type="Pfam" id="PF00155">
    <property type="entry name" value="Aminotran_1_2"/>
    <property type="match status" value="1"/>
</dbReference>
<dbReference type="PANTHER" id="PTHR46383">
    <property type="entry name" value="ASPARTATE AMINOTRANSFERASE"/>
    <property type="match status" value="1"/>
</dbReference>
<evidence type="ECO:0000256" key="3">
    <source>
        <dbReference type="ARBA" id="ARBA00022576"/>
    </source>
</evidence>
<comment type="similarity">
    <text evidence="2">Belongs to the class-I pyridoxal-phosphate-dependent aminotransferase family.</text>
</comment>
<evidence type="ECO:0000256" key="5">
    <source>
        <dbReference type="ARBA" id="ARBA00022898"/>
    </source>
</evidence>
<dbReference type="InterPro" id="IPR050596">
    <property type="entry name" value="AspAT/PAT-like"/>
</dbReference>
<dbReference type="PANTHER" id="PTHR46383:SF1">
    <property type="entry name" value="ASPARTATE AMINOTRANSFERASE"/>
    <property type="match status" value="1"/>
</dbReference>
<proteinExistence type="inferred from homology"/>
<name>A0A427YE48_9TREE</name>
<organism evidence="7 8">
    <name type="scientific">Saitozyma podzolica</name>
    <dbReference type="NCBI Taxonomy" id="1890683"/>
    <lineage>
        <taxon>Eukaryota</taxon>
        <taxon>Fungi</taxon>
        <taxon>Dikarya</taxon>
        <taxon>Basidiomycota</taxon>
        <taxon>Agaricomycotina</taxon>
        <taxon>Tremellomycetes</taxon>
        <taxon>Tremellales</taxon>
        <taxon>Trimorphomycetaceae</taxon>
        <taxon>Saitozyma</taxon>
    </lineage>
</organism>
<evidence type="ECO:0000313" key="8">
    <source>
        <dbReference type="Proteomes" id="UP000279259"/>
    </source>
</evidence>
<evidence type="ECO:0000256" key="4">
    <source>
        <dbReference type="ARBA" id="ARBA00022679"/>
    </source>
</evidence>
<reference evidence="7 8" key="1">
    <citation type="submission" date="2018-11" db="EMBL/GenBank/DDBJ databases">
        <title>Genome sequence of Saitozyma podzolica DSM 27192.</title>
        <authorList>
            <person name="Aliyu H."/>
            <person name="Gorte O."/>
            <person name="Ochsenreither K."/>
        </authorList>
    </citation>
    <scope>NUCLEOTIDE SEQUENCE [LARGE SCALE GENOMIC DNA]</scope>
    <source>
        <strain evidence="7 8">DSM 27192</strain>
    </source>
</reference>
<dbReference type="Gene3D" id="3.90.1150.10">
    <property type="entry name" value="Aspartate Aminotransferase, domain 1"/>
    <property type="match status" value="1"/>
</dbReference>
<evidence type="ECO:0000256" key="1">
    <source>
        <dbReference type="ARBA" id="ARBA00001933"/>
    </source>
</evidence>
<gene>
    <name evidence="7" type="ORF">EHS25_002480</name>
</gene>
<keyword evidence="4" id="KW-0808">Transferase</keyword>
<dbReference type="STRING" id="1890683.A0A427YE48"/>
<feature type="domain" description="Aminotransferase class I/classII large" evidence="6">
    <location>
        <begin position="271"/>
        <end position="511"/>
    </location>
</feature>